<accession>A0AAE3MLB8</accession>
<protein>
    <submittedName>
        <fullName evidence="1">Lipocalin family protein</fullName>
    </submittedName>
</protein>
<reference evidence="1" key="1">
    <citation type="submission" date="2022-11" db="EMBL/GenBank/DDBJ databases">
        <title>The characterization of three novel Bacteroidetes species and genomic analysis of their roles in tidal elemental geochemical cycles.</title>
        <authorList>
            <person name="Ma K.-J."/>
        </authorList>
    </citation>
    <scope>NUCLEOTIDE SEQUENCE</scope>
    <source>
        <strain evidence="1">M415</strain>
    </source>
</reference>
<evidence type="ECO:0000313" key="1">
    <source>
        <dbReference type="EMBL" id="MCX2719004.1"/>
    </source>
</evidence>
<dbReference type="RefSeq" id="WP_266011418.1">
    <property type="nucleotide sequence ID" value="NZ_JAPFQP010000001.1"/>
</dbReference>
<dbReference type="Proteomes" id="UP001207116">
    <property type="component" value="Unassembled WGS sequence"/>
</dbReference>
<dbReference type="PROSITE" id="PS51257">
    <property type="entry name" value="PROKAR_LIPOPROTEIN"/>
    <property type="match status" value="1"/>
</dbReference>
<comment type="caution">
    <text evidence="1">The sequence shown here is derived from an EMBL/GenBank/DDBJ whole genome shotgun (WGS) entry which is preliminary data.</text>
</comment>
<dbReference type="AlphaFoldDB" id="A0AAE3MLB8"/>
<keyword evidence="2" id="KW-1185">Reference proteome</keyword>
<dbReference type="EMBL" id="JAPFQP010000001">
    <property type="protein sequence ID" value="MCX2719004.1"/>
    <property type="molecule type" value="Genomic_DNA"/>
</dbReference>
<evidence type="ECO:0000313" key="2">
    <source>
        <dbReference type="Proteomes" id="UP001207116"/>
    </source>
</evidence>
<organism evidence="1 2">
    <name type="scientific">Lentiprolixibacter aurantiacus</name>
    <dbReference type="NCBI Taxonomy" id="2993939"/>
    <lineage>
        <taxon>Bacteria</taxon>
        <taxon>Pseudomonadati</taxon>
        <taxon>Bacteroidota</taxon>
        <taxon>Flavobacteriia</taxon>
        <taxon>Flavobacteriales</taxon>
        <taxon>Flavobacteriaceae</taxon>
        <taxon>Lentiprolixibacter</taxon>
    </lineage>
</organism>
<name>A0AAE3MLB8_9FLAO</name>
<sequence>MLRKFVYTVIASALLLSCSSDKEDATDVSGILGTWDLTALQIDENNSTSDEEFGKQILDFLAAQECYIITLTFNEDLSVVLENSGNYIEINVNPDGTGLDIPCPTQSDIEVSTYTYDGELLSYIDENLETVTVTVQITGNTMTINAVEFGVENLDTGGQLVFTRR</sequence>
<gene>
    <name evidence="1" type="ORF">OO016_05270</name>
</gene>
<proteinExistence type="predicted"/>